<sequence length="163" mass="18650">MSFFGFMSSPVSIPPVFDTTPCLDHLMEYEDCVIEQVSYLYIEVQLIVLVLVQTRNNTTCLLGQLSTLVSVKENLTTGLTPEQLFSIKIQTQQQPKDMIFADNQEKDTIAQDEALSARQRQLLYECEEERMVVKACLRELIKQKKHLKHTSWDTAESSNMALS</sequence>
<dbReference type="AlphaFoldDB" id="A0A077ZND6"/>
<gene>
    <name evidence="1" type="primary">Contig368.g413</name>
    <name evidence="1" type="ORF">STYLEM_372</name>
</gene>
<proteinExistence type="predicted"/>
<accession>A0A077ZND6</accession>
<dbReference type="OrthoDB" id="302519at2759"/>
<dbReference type="EMBL" id="CCKQ01000370">
    <property type="protein sequence ID" value="CDW71428.1"/>
    <property type="molecule type" value="Genomic_DNA"/>
</dbReference>
<dbReference type="Proteomes" id="UP000039865">
    <property type="component" value="Unassembled WGS sequence"/>
</dbReference>
<protein>
    <submittedName>
        <fullName evidence="1">Uncharacterized protein</fullName>
    </submittedName>
</protein>
<keyword evidence="2" id="KW-1185">Reference proteome</keyword>
<name>A0A077ZND6_STYLE</name>
<dbReference type="InParanoid" id="A0A077ZND6"/>
<organism evidence="1 2">
    <name type="scientific">Stylonychia lemnae</name>
    <name type="common">Ciliate</name>
    <dbReference type="NCBI Taxonomy" id="5949"/>
    <lineage>
        <taxon>Eukaryota</taxon>
        <taxon>Sar</taxon>
        <taxon>Alveolata</taxon>
        <taxon>Ciliophora</taxon>
        <taxon>Intramacronucleata</taxon>
        <taxon>Spirotrichea</taxon>
        <taxon>Stichotrichia</taxon>
        <taxon>Sporadotrichida</taxon>
        <taxon>Oxytrichidae</taxon>
        <taxon>Stylonychinae</taxon>
        <taxon>Stylonychia</taxon>
    </lineage>
</organism>
<evidence type="ECO:0000313" key="1">
    <source>
        <dbReference type="EMBL" id="CDW71428.1"/>
    </source>
</evidence>
<reference evidence="1 2" key="1">
    <citation type="submission" date="2014-06" db="EMBL/GenBank/DDBJ databases">
        <authorList>
            <person name="Swart Estienne"/>
        </authorList>
    </citation>
    <scope>NUCLEOTIDE SEQUENCE [LARGE SCALE GENOMIC DNA]</scope>
    <source>
        <strain evidence="1 2">130c</strain>
    </source>
</reference>
<dbReference type="OMA" id="PQQEVIH"/>
<evidence type="ECO:0000313" key="2">
    <source>
        <dbReference type="Proteomes" id="UP000039865"/>
    </source>
</evidence>